<dbReference type="PANTHER" id="PTHR35093:SF8">
    <property type="entry name" value="OUTER MEMBRANE PROTEIN NMB0088-RELATED"/>
    <property type="match status" value="1"/>
</dbReference>
<reference evidence="9 10" key="1">
    <citation type="submission" date="2018-07" db="EMBL/GenBank/DDBJ databases">
        <title>Genome sequencing of Moraxellaceae gen. HYN0046.</title>
        <authorList>
            <person name="Kim M."/>
            <person name="Yi H."/>
        </authorList>
    </citation>
    <scope>NUCLEOTIDE SEQUENCE [LARGE SCALE GENOMIC DNA]</scope>
    <source>
        <strain evidence="9 10">HYN0046</strain>
    </source>
</reference>
<organism evidence="9 10">
    <name type="scientific">Aquirhabdus parva</name>
    <dbReference type="NCBI Taxonomy" id="2283318"/>
    <lineage>
        <taxon>Bacteria</taxon>
        <taxon>Pseudomonadati</taxon>
        <taxon>Pseudomonadota</taxon>
        <taxon>Gammaproteobacteria</taxon>
        <taxon>Moraxellales</taxon>
        <taxon>Moraxellaceae</taxon>
        <taxon>Aquirhabdus</taxon>
    </lineage>
</organism>
<comment type="similarity">
    <text evidence="2">Belongs to the OmpP1/FadL family.</text>
</comment>
<dbReference type="EMBL" id="CP031222">
    <property type="protein sequence ID" value="AXI02620.1"/>
    <property type="molecule type" value="Genomic_DNA"/>
</dbReference>
<dbReference type="SUPFAM" id="SSF56935">
    <property type="entry name" value="Porins"/>
    <property type="match status" value="1"/>
</dbReference>
<protein>
    <submittedName>
        <fullName evidence="9">Transporter</fullName>
    </submittedName>
</protein>
<keyword evidence="5 8" id="KW-0732">Signal</keyword>
<evidence type="ECO:0000256" key="2">
    <source>
        <dbReference type="ARBA" id="ARBA00008163"/>
    </source>
</evidence>
<keyword evidence="10" id="KW-1185">Reference proteome</keyword>
<dbReference type="Gene3D" id="2.40.160.60">
    <property type="entry name" value="Outer membrane protein transport protein (OMPP1/FadL/TodX)"/>
    <property type="match status" value="1"/>
</dbReference>
<dbReference type="Pfam" id="PF03349">
    <property type="entry name" value="Toluene_X"/>
    <property type="match status" value="1"/>
</dbReference>
<evidence type="ECO:0000313" key="10">
    <source>
        <dbReference type="Proteomes" id="UP000253940"/>
    </source>
</evidence>
<dbReference type="GO" id="GO:0015483">
    <property type="term" value="F:long-chain fatty acid transporting porin activity"/>
    <property type="evidence" value="ECO:0007669"/>
    <property type="project" value="TreeGrafter"/>
</dbReference>
<keyword evidence="7" id="KW-0998">Cell outer membrane</keyword>
<gene>
    <name evidence="9" type="ORF">HYN46_07135</name>
</gene>
<dbReference type="PANTHER" id="PTHR35093">
    <property type="entry name" value="OUTER MEMBRANE PROTEIN NMB0088-RELATED"/>
    <property type="match status" value="1"/>
</dbReference>
<dbReference type="KEGG" id="mbah:HYN46_07135"/>
<keyword evidence="6" id="KW-0472">Membrane</keyword>
<dbReference type="RefSeq" id="WP_114898730.1">
    <property type="nucleotide sequence ID" value="NZ_CP031222.1"/>
</dbReference>
<evidence type="ECO:0000256" key="8">
    <source>
        <dbReference type="SAM" id="SignalP"/>
    </source>
</evidence>
<feature type="chain" id="PRO_5016880651" evidence="8">
    <location>
        <begin position="27"/>
        <end position="442"/>
    </location>
</feature>
<dbReference type="InterPro" id="IPR005017">
    <property type="entry name" value="OMPP1/FadL/TodX"/>
</dbReference>
<keyword evidence="3" id="KW-1134">Transmembrane beta strand</keyword>
<dbReference type="AlphaFoldDB" id="A0A345P5R1"/>
<proteinExistence type="inferred from homology"/>
<evidence type="ECO:0000256" key="3">
    <source>
        <dbReference type="ARBA" id="ARBA00022452"/>
    </source>
</evidence>
<accession>A0A345P5R1</accession>
<comment type="subcellular location">
    <subcellularLocation>
        <location evidence="1">Cell outer membrane</location>
        <topology evidence="1">Multi-pass membrane protein</topology>
    </subcellularLocation>
</comment>
<sequence length="442" mass="46786">MRTKSLTALAASIGVILATGSTQVMAQGFGLYNSDVATMGSAYAGSASNSENATVVQTNPAAISRLEGIQASTNATLILANSDIKNPVGSAPGTNKGDMVPQIIVGSTFVTVPHVGLENLSLGFGVYAPFGLKTNYEDTFQGRSFGDKSVVTVATFQPTVAYAFAPNLSVGAGLTINHINGLLSSGVSPAVPNASTELAGSDNALGYNVGVMFSPIKDFDLGLTYHSKVDYKLTGSSEALNLPITNTPYTFMARGDGSLKLTTPDSLEFGASFKLIPTLDVKFGYTRTWWSTIKTLTPSSHFTSAGITPSVPLPAVYSAQIAATLNGSNASAEELNFKDTNMYSLGAAWQVHPKVTLRAGVAFDETPIQDKYRNVRLPLGDRTIFAVGANYKITDKTNVDFGYNYLMEQDAKINRADATKGIYQATFQNSGNLVALQLNHQF</sequence>
<evidence type="ECO:0000256" key="7">
    <source>
        <dbReference type="ARBA" id="ARBA00023237"/>
    </source>
</evidence>
<evidence type="ECO:0000313" key="9">
    <source>
        <dbReference type="EMBL" id="AXI02620.1"/>
    </source>
</evidence>
<evidence type="ECO:0000256" key="5">
    <source>
        <dbReference type="ARBA" id="ARBA00022729"/>
    </source>
</evidence>
<feature type="signal peptide" evidence="8">
    <location>
        <begin position="1"/>
        <end position="26"/>
    </location>
</feature>
<name>A0A345P5R1_9GAMM</name>
<evidence type="ECO:0000256" key="6">
    <source>
        <dbReference type="ARBA" id="ARBA00023136"/>
    </source>
</evidence>
<evidence type="ECO:0000256" key="4">
    <source>
        <dbReference type="ARBA" id="ARBA00022692"/>
    </source>
</evidence>
<dbReference type="GO" id="GO:0009279">
    <property type="term" value="C:cell outer membrane"/>
    <property type="evidence" value="ECO:0007669"/>
    <property type="project" value="UniProtKB-SubCell"/>
</dbReference>
<keyword evidence="4" id="KW-0812">Transmembrane</keyword>
<dbReference type="Proteomes" id="UP000253940">
    <property type="component" value="Chromosome"/>
</dbReference>
<dbReference type="OrthoDB" id="19849at2"/>
<evidence type="ECO:0000256" key="1">
    <source>
        <dbReference type="ARBA" id="ARBA00004571"/>
    </source>
</evidence>